<name>A0ACD3AYH5_9AGAR</name>
<protein>
    <submittedName>
        <fullName evidence="1">Uncharacterized protein</fullName>
    </submittedName>
</protein>
<dbReference type="Proteomes" id="UP000308600">
    <property type="component" value="Unassembled WGS sequence"/>
</dbReference>
<gene>
    <name evidence="1" type="ORF">BDN72DRAFT_573196</name>
</gene>
<organism evidence="1 2">
    <name type="scientific">Pluteus cervinus</name>
    <dbReference type="NCBI Taxonomy" id="181527"/>
    <lineage>
        <taxon>Eukaryota</taxon>
        <taxon>Fungi</taxon>
        <taxon>Dikarya</taxon>
        <taxon>Basidiomycota</taxon>
        <taxon>Agaricomycotina</taxon>
        <taxon>Agaricomycetes</taxon>
        <taxon>Agaricomycetidae</taxon>
        <taxon>Agaricales</taxon>
        <taxon>Pluteineae</taxon>
        <taxon>Pluteaceae</taxon>
        <taxon>Pluteus</taxon>
    </lineage>
</organism>
<evidence type="ECO:0000313" key="2">
    <source>
        <dbReference type="Proteomes" id="UP000308600"/>
    </source>
</evidence>
<proteinExistence type="predicted"/>
<evidence type="ECO:0000313" key="1">
    <source>
        <dbReference type="EMBL" id="TFK70027.1"/>
    </source>
</evidence>
<reference evidence="1 2" key="1">
    <citation type="journal article" date="2019" name="Nat. Ecol. Evol.">
        <title>Megaphylogeny resolves global patterns of mushroom evolution.</title>
        <authorList>
            <person name="Varga T."/>
            <person name="Krizsan K."/>
            <person name="Foldi C."/>
            <person name="Dima B."/>
            <person name="Sanchez-Garcia M."/>
            <person name="Sanchez-Ramirez S."/>
            <person name="Szollosi G.J."/>
            <person name="Szarkandi J.G."/>
            <person name="Papp V."/>
            <person name="Albert L."/>
            <person name="Andreopoulos W."/>
            <person name="Angelini C."/>
            <person name="Antonin V."/>
            <person name="Barry K.W."/>
            <person name="Bougher N.L."/>
            <person name="Buchanan P."/>
            <person name="Buyck B."/>
            <person name="Bense V."/>
            <person name="Catcheside P."/>
            <person name="Chovatia M."/>
            <person name="Cooper J."/>
            <person name="Damon W."/>
            <person name="Desjardin D."/>
            <person name="Finy P."/>
            <person name="Geml J."/>
            <person name="Haridas S."/>
            <person name="Hughes K."/>
            <person name="Justo A."/>
            <person name="Karasinski D."/>
            <person name="Kautmanova I."/>
            <person name="Kiss B."/>
            <person name="Kocsube S."/>
            <person name="Kotiranta H."/>
            <person name="LaButti K.M."/>
            <person name="Lechner B.E."/>
            <person name="Liimatainen K."/>
            <person name="Lipzen A."/>
            <person name="Lukacs Z."/>
            <person name="Mihaltcheva S."/>
            <person name="Morgado L.N."/>
            <person name="Niskanen T."/>
            <person name="Noordeloos M.E."/>
            <person name="Ohm R.A."/>
            <person name="Ortiz-Santana B."/>
            <person name="Ovrebo C."/>
            <person name="Racz N."/>
            <person name="Riley R."/>
            <person name="Savchenko A."/>
            <person name="Shiryaev A."/>
            <person name="Soop K."/>
            <person name="Spirin V."/>
            <person name="Szebenyi C."/>
            <person name="Tomsovsky M."/>
            <person name="Tulloss R.E."/>
            <person name="Uehling J."/>
            <person name="Grigoriev I.V."/>
            <person name="Vagvolgyi C."/>
            <person name="Papp T."/>
            <person name="Martin F.M."/>
            <person name="Miettinen O."/>
            <person name="Hibbett D.S."/>
            <person name="Nagy L.G."/>
        </authorList>
    </citation>
    <scope>NUCLEOTIDE SEQUENCE [LARGE SCALE GENOMIC DNA]</scope>
    <source>
        <strain evidence="1 2">NL-1719</strain>
    </source>
</reference>
<sequence>MALTSLISEITLKLTILDGRDFAHGHRFTKPSFRAKVVVDEEQFVTKASAHALWNEEFPIIFKAKSHLGLEVICKHKKAQDDHTIGVVQTFDVLGIISKPDPEVVDISLLRPNKKSGGSVRITIEVIEFETNTRRRRETASLSWRTLNSTDIIRRLIFDDDLDGLIPPQWACVISSLNVLVDASQDLAELNSAAKVAVGAVCAAIKLINQQIERDEHVKSLMEAISSLYYHMQDTDFEKIKSFELTLRRLVYVTTECAYFIVSYTQKPFGRRIFEGAILGVDDIIAAFIQKFTELRIEFLMGSTLQSTHTVLQVLKEVKNIGKLIHLDHLPLIKNAMWKRMRTELTPEQEKLYDSLTMWTQNADERLVSVLVGDTREDASLIAHKLCERFYGQNRLGSGVFFPDSTGNTGISCELIVSTIARDLAAFHQSFAEYIANVLAKKPRLVPSDDLSGQFEELLIHPLQSLTVTGPLLIVINGLDRCTDHLTFVETLSAPHILGKIPRNVRFLLAFGPQSQPLYPLICGAGSSLRIWHSGGGIQSRIITAAAWMYISKDYQGPRLLDRLEDLKAQMTPVYSRAELEIPPGPYPTITPTSPSLLSEIRWAVTDGRHAAFLEPVLNQARQCVPPDLMARFESYSRFVAIQASRGNEKFHALFLGLKDAVDPEIASWVQEIADTHHLDRIPLAVLDLLPKEMSDYPKALSSLVPRYLNMTLTPNICQFEEIPKLNKDIQDLDDRLRVHVPATLRLLSGCWSEWIVPGLRALDEDHSAALSELQTFLSSHVLSWIELISLLGCADAGLKQLQVLEPVLSQMVCHKLSSQLS</sequence>
<accession>A0ACD3AYH5</accession>
<keyword evidence="2" id="KW-1185">Reference proteome</keyword>
<dbReference type="EMBL" id="ML208320">
    <property type="protein sequence ID" value="TFK70027.1"/>
    <property type="molecule type" value="Genomic_DNA"/>
</dbReference>